<accession>A0A5R8YHC8</accession>
<dbReference type="Proteomes" id="UP000309033">
    <property type="component" value="Unassembled WGS sequence"/>
</dbReference>
<keyword evidence="2" id="KW-1185">Reference proteome</keyword>
<comment type="caution">
    <text evidence="1">The sequence shown here is derived from an EMBL/GenBank/DDBJ whole genome shotgun (WGS) entry which is preliminary data.</text>
</comment>
<dbReference type="AlphaFoldDB" id="A0A5R8YHC8"/>
<reference evidence="1" key="1">
    <citation type="submission" date="2019-05" db="EMBL/GenBank/DDBJ databases">
        <title>Isolation, diversity and antifungal activity of Actinobacteria from wheat.</title>
        <authorList>
            <person name="Yu B."/>
        </authorList>
    </citation>
    <scope>NUCLEOTIDE SEQUENCE [LARGE SCALE GENOMIC DNA]</scope>
    <source>
        <strain evidence="1">NEAU-HEGS1-5</strain>
    </source>
</reference>
<name>A0A5R8YHC8_9ACTN</name>
<evidence type="ECO:0000313" key="1">
    <source>
        <dbReference type="EMBL" id="TLP51269.1"/>
    </source>
</evidence>
<gene>
    <name evidence="1" type="ORF">FED44_34575</name>
</gene>
<proteinExistence type="predicted"/>
<organism evidence="1 2">
    <name type="scientific">Microbispora triticiradicis</name>
    <dbReference type="NCBI Taxonomy" id="2200763"/>
    <lineage>
        <taxon>Bacteria</taxon>
        <taxon>Bacillati</taxon>
        <taxon>Actinomycetota</taxon>
        <taxon>Actinomycetes</taxon>
        <taxon>Streptosporangiales</taxon>
        <taxon>Streptosporangiaceae</taxon>
        <taxon>Microbispora</taxon>
    </lineage>
</organism>
<evidence type="ECO:0000313" key="2">
    <source>
        <dbReference type="Proteomes" id="UP000309033"/>
    </source>
</evidence>
<protein>
    <submittedName>
        <fullName evidence="1">Uncharacterized protein</fullName>
    </submittedName>
</protein>
<sequence>MLDPTMPDTSSPASTQDALATLRDRLQELYRHRGKPSYRKLADLANNAVSHTTAHAVIRCQKCG</sequence>
<dbReference type="EMBL" id="VANP01000024">
    <property type="protein sequence ID" value="TLP51269.1"/>
    <property type="molecule type" value="Genomic_DNA"/>
</dbReference>